<evidence type="ECO:0000313" key="1">
    <source>
        <dbReference type="EMBL" id="PXW85926.1"/>
    </source>
</evidence>
<accession>A0A2V3VW92</accession>
<organism evidence="1 2">
    <name type="scientific">Pseudogracilibacillus auburnensis</name>
    <dbReference type="NCBI Taxonomy" id="1494959"/>
    <lineage>
        <taxon>Bacteria</taxon>
        <taxon>Bacillati</taxon>
        <taxon>Bacillota</taxon>
        <taxon>Bacilli</taxon>
        <taxon>Bacillales</taxon>
        <taxon>Bacillaceae</taxon>
        <taxon>Pseudogracilibacillus</taxon>
    </lineage>
</organism>
<dbReference type="Proteomes" id="UP000247978">
    <property type="component" value="Unassembled WGS sequence"/>
</dbReference>
<name>A0A2V3VW92_9BACI</name>
<reference evidence="1 2" key="1">
    <citation type="submission" date="2018-05" db="EMBL/GenBank/DDBJ databases">
        <title>Genomic Encyclopedia of Type Strains, Phase IV (KMG-IV): sequencing the most valuable type-strain genomes for metagenomic binning, comparative biology and taxonomic classification.</title>
        <authorList>
            <person name="Goeker M."/>
        </authorList>
    </citation>
    <scope>NUCLEOTIDE SEQUENCE [LARGE SCALE GENOMIC DNA]</scope>
    <source>
        <strain evidence="1 2">DSM 28556</strain>
    </source>
</reference>
<dbReference type="RefSeq" id="WP_280523458.1">
    <property type="nucleotide sequence ID" value="NZ_JBHUHB010000001.1"/>
</dbReference>
<keyword evidence="2" id="KW-1185">Reference proteome</keyword>
<comment type="caution">
    <text evidence="1">The sequence shown here is derived from an EMBL/GenBank/DDBJ whole genome shotgun (WGS) entry which is preliminary data.</text>
</comment>
<dbReference type="AlphaFoldDB" id="A0A2V3VW92"/>
<dbReference type="EMBL" id="QJJQ01000009">
    <property type="protein sequence ID" value="PXW85926.1"/>
    <property type="molecule type" value="Genomic_DNA"/>
</dbReference>
<sequence>MKKKDYTLNFVLLPLVKEKGAQPRSESIIRNKKVVKNPIHK</sequence>
<gene>
    <name evidence="1" type="ORF">DFR56_10989</name>
</gene>
<protein>
    <submittedName>
        <fullName evidence="1">Uncharacterized protein</fullName>
    </submittedName>
</protein>
<evidence type="ECO:0000313" key="2">
    <source>
        <dbReference type="Proteomes" id="UP000247978"/>
    </source>
</evidence>
<proteinExistence type="predicted"/>